<gene>
    <name evidence="2" type="ORF">ILEXP_LOCUS41016</name>
    <name evidence="3" type="ORF">ILEXP_LOCUS44523</name>
</gene>
<name>A0ABC8TPR3_9AQUA</name>
<feature type="compositionally biased region" description="Polar residues" evidence="1">
    <location>
        <begin position="37"/>
        <end position="54"/>
    </location>
</feature>
<organism evidence="2 4">
    <name type="scientific">Ilex paraguariensis</name>
    <name type="common">yerba mate</name>
    <dbReference type="NCBI Taxonomy" id="185542"/>
    <lineage>
        <taxon>Eukaryota</taxon>
        <taxon>Viridiplantae</taxon>
        <taxon>Streptophyta</taxon>
        <taxon>Embryophyta</taxon>
        <taxon>Tracheophyta</taxon>
        <taxon>Spermatophyta</taxon>
        <taxon>Magnoliopsida</taxon>
        <taxon>eudicotyledons</taxon>
        <taxon>Gunneridae</taxon>
        <taxon>Pentapetalae</taxon>
        <taxon>asterids</taxon>
        <taxon>campanulids</taxon>
        <taxon>Aquifoliales</taxon>
        <taxon>Aquifoliaceae</taxon>
        <taxon>Ilex</taxon>
    </lineage>
</organism>
<evidence type="ECO:0000313" key="4">
    <source>
        <dbReference type="Proteomes" id="UP001642360"/>
    </source>
</evidence>
<accession>A0ABC8TPR3</accession>
<feature type="non-terminal residue" evidence="2">
    <location>
        <position position="1"/>
    </location>
</feature>
<proteinExistence type="predicted"/>
<feature type="region of interest" description="Disordered" evidence="1">
    <location>
        <begin position="18"/>
        <end position="54"/>
    </location>
</feature>
<dbReference type="EMBL" id="CAUOFW020006425">
    <property type="protein sequence ID" value="CAK9174760.1"/>
    <property type="molecule type" value="Genomic_DNA"/>
</dbReference>
<evidence type="ECO:0000313" key="2">
    <source>
        <dbReference type="EMBL" id="CAK9171452.1"/>
    </source>
</evidence>
<evidence type="ECO:0000313" key="3">
    <source>
        <dbReference type="EMBL" id="CAK9174760.1"/>
    </source>
</evidence>
<reference evidence="2 4" key="1">
    <citation type="submission" date="2024-02" db="EMBL/GenBank/DDBJ databases">
        <authorList>
            <person name="Vignale AGUSTIN F."/>
            <person name="Sosa J E."/>
            <person name="Modenutti C."/>
        </authorList>
    </citation>
    <scope>NUCLEOTIDE SEQUENCE [LARGE SCALE GENOMIC DNA]</scope>
</reference>
<sequence>VWTETGFFGIRGERDVKANLGSTDLAAKKNKSWGNRARTSNQKSSPNSVSQGLD</sequence>
<evidence type="ECO:0000256" key="1">
    <source>
        <dbReference type="SAM" id="MobiDB-lite"/>
    </source>
</evidence>
<keyword evidence="4" id="KW-1185">Reference proteome</keyword>
<dbReference type="EMBL" id="CAUOFW020005741">
    <property type="protein sequence ID" value="CAK9171452.1"/>
    <property type="molecule type" value="Genomic_DNA"/>
</dbReference>
<dbReference type="AlphaFoldDB" id="A0ABC8TPR3"/>
<protein>
    <submittedName>
        <fullName evidence="2">Uncharacterized protein</fullName>
    </submittedName>
</protein>
<comment type="caution">
    <text evidence="2">The sequence shown here is derived from an EMBL/GenBank/DDBJ whole genome shotgun (WGS) entry which is preliminary data.</text>
</comment>
<dbReference type="Proteomes" id="UP001642360">
    <property type="component" value="Unassembled WGS sequence"/>
</dbReference>